<evidence type="ECO:0000256" key="9">
    <source>
        <dbReference type="SAM" id="MobiDB-lite"/>
    </source>
</evidence>
<dbReference type="Pfam" id="PF02801">
    <property type="entry name" value="Ketoacyl-synt_C"/>
    <property type="match status" value="2"/>
</dbReference>
<dbReference type="Proteomes" id="UP000034786">
    <property type="component" value="Unassembled WGS sequence"/>
</dbReference>
<dbReference type="GO" id="GO:0031177">
    <property type="term" value="F:phosphopantetheine binding"/>
    <property type="evidence" value="ECO:0007669"/>
    <property type="project" value="InterPro"/>
</dbReference>
<dbReference type="GO" id="GO:0004315">
    <property type="term" value="F:3-oxoacyl-[acyl-carrier-protein] synthase activity"/>
    <property type="evidence" value="ECO:0007669"/>
    <property type="project" value="InterPro"/>
</dbReference>
<keyword evidence="7" id="KW-0012">Acyltransferase</keyword>
<dbReference type="FunFam" id="1.10.1200.10:FF:000007">
    <property type="entry name" value="Probable polyketide synthase pks17"/>
    <property type="match status" value="1"/>
</dbReference>
<dbReference type="SUPFAM" id="SSF47336">
    <property type="entry name" value="ACP-like"/>
    <property type="match status" value="1"/>
</dbReference>
<dbReference type="Gene3D" id="3.30.70.3290">
    <property type="match status" value="1"/>
</dbReference>
<dbReference type="Pfam" id="PF14765">
    <property type="entry name" value="PS-DH"/>
    <property type="match status" value="1"/>
</dbReference>
<evidence type="ECO:0000256" key="6">
    <source>
        <dbReference type="ARBA" id="ARBA00023268"/>
    </source>
</evidence>
<keyword evidence="14" id="KW-1185">Reference proteome</keyword>
<dbReference type="SMART" id="SM00822">
    <property type="entry name" value="PKS_KR"/>
    <property type="match status" value="1"/>
</dbReference>
<dbReference type="PROSITE" id="PS00012">
    <property type="entry name" value="PHOSPHOPANTETHEINE"/>
    <property type="match status" value="1"/>
</dbReference>
<evidence type="ECO:0000256" key="2">
    <source>
        <dbReference type="ARBA" id="ARBA00022450"/>
    </source>
</evidence>
<feature type="active site" description="Proton donor; for dehydratase activity" evidence="8">
    <location>
        <position position="1146"/>
    </location>
</feature>
<dbReference type="InterPro" id="IPR020806">
    <property type="entry name" value="PKS_PP-bd"/>
</dbReference>
<sequence length="2419" mass="252911">MESLVRRLHTAVRGTETEQATEAVTPDTADDEPIAIVGMACRFPGGVHSPEQLWELLLAGGDAITGFPTNRGWDLDKLYHPDPAHPGTSYTREGGFLHDADEFDAAFFGIPPREALAMDPQQRLLLETSWRAFEAAGIDPGSLKGGRTGVFIGAMTQDYGPRMHQAPEGVEGFLLTGNTASVASGRIAYTYGFEGPAVTVDTACSSSLVALHLAGQALRQGDCTLAVAGGVTVMPNPGMFAEFSRQRGLAPDGRCKPFAEAADGTSWAEGVGLLVVERLSDARRNGHQVLAVIRGTAVNQDGASNGLSAPSGPSQQRVIRQALANARLTAADIDVVEAHGTGTRLGDPIEAEALLATYGHGHTAEQPLLVGSLKSNIGHTQAAAGVAGVIKTVLALRHGKLPGTLHVDRPTSHVDWSAGHIELLTDTVDWPGSGTVRRGGVSAFGISGTNAHVIIESEPAPADADADADRTQAAEAADAADQSPLPWSLSARSEPALREQSARLRAHLEARPGLRTVDVGHTLATGRPQLPHRAVVVAGDRDATLTALSALAEGRDAPGLVRGAAPVGTDREAVFVFPGQGSQWAGMAAELLDTSPVFEQRVRECADALAPYVDWSLSDVLRGAPGAPALDRDDVVQPALFAVMVALAEVWRSCGVRPAAVVGHSQGEIAAACVAGALSLTDAARIAALRSQLLLGLAGTGGMVSLALPEARARELIAAWSGRLTVAAVNGPSSTVVAGDPAALDELLARCTERDLRARRVPIDYPSHTAGVEAIRERMSAELASVAPRACDVPFYSTVTGTRLDTAELDAAYWYRNLRHPVEFERTTRALLADGHRVFVEASPHPVLSVGLEETFAAAEADDARVIGTLRRADGGPARLLTSLAEAHVAGVPVRWAQAFTGQDVQRVPLPGHPFHRERFWLLPGTADRNVGAAGLLDGDHPLLMAAAELPDSDGLLFTGRLSLDTHPWLADHQVLGQALLPGTAFVDMALHAATAAGCDHIAELTVEAPLVLPEHGGVRLRVAVAAPDATGHRPVSVHSRAEQDNADAPWIQHATCLLGSAPPGALPAPPVPWPPQDATAVPLSGFYTALADLGYVYGPEFRGLRGAWRRDTGTPGRTEVFAEVTLDGAQRAEAGRFGIHPALLDAALHAALLDSVGDDTDTHGAAPRLPFAFSGVTLHSTGADTLRVRIASGDRADGAALTVTATDPLGRPVAVIDSLVMRPVTADRLRSAATRSLYQVEWVPPQTTAPRLAPASWAVLGPVAEDLGTALAEADATVASHPDLAALRRTLDSGAPSPDVLLTLRTADGHPDTDGPATAARAGTADLLALVQELLADPRLAATTLVVATRGAIGTRPEEPVTDLTHAPLWGLIRSAQTEHPGRFVLVDLDTDARSTVALPTAVASGEPQLALRSGTLTIPRLTAAPPAGPGTPLLDPDGTVLVTGATGTLGRLVARHLVTEHGARHLLLTGRRGLDAPGMPGFRDELRALGADATVAACDIADRDALASLLARIPAARPLTAVVHTAGLTDDGVIEALTPGRVDQVMRPKTDGAWNLHQLTQDANLAAFVLFSSVNGQLGGPGQANYAAANTFTDALAHTRRAQGLPATAPAWGLWEQASAMTGELAGTDLHRMARSGIQPIPTEQGLALFDMAVRHDRALLVPARLDLAGLRAQAATRPVPALLRHLVRPAAPARPAAPDATDAPGSLAGRLASLPEAEQHRTLLTLVREQVAAVLGHGSADAVGAEQAFKDLGYDSLTAIELRNQLGTAVGLRLPPTVVFDHPTPLAVARHLHRELLRDRVPEAEPQQAKADPDEPIAIVGMACRYPGGVNSPEELWRLIVSELEGIGEFPADRGWDLDNLYHPDPDHHGTSYTRSGGFLYDAGHFDAGLFGISPREALAMDPQQRLLLETSWEVFERAGLDPTALKGSRTGVFAGLMYHDYAAHSAGLSGEAEGYTVTGTAGSVLSGRVSYTFGLEGPAVTVDTACSSSLVALHLAAQALRQGECELALAGGVTVMATPSTFVEFSRQRGLAADGRCKSFAKDADGTGWSEGVGILLVERLSDARRNGHQVLAVLRGSAVNQDGASNGLTAPNGPSQQRVIRQALSGAGLPAADVDVVEAHGTGTRLGDPIEVQALLATYGQGRPEGRPLWLGSVKSNLGHTQAAAGVAGVIKMVMAMRHGVLPRTLHVDEPTPQVDWSMGAVELLTETRDWPALDRPRRAAVSSFGIGGTNAHAVLEQAPPADEPTGPARVTTPVVPWLLSAATASGLAGQARRLLSRTRAADTPETADVALTLATARAALDHRAVVVADDRSAFLTALTALAEGREAPGVLRGIASEPGRVGFLFTGQGAQRAGMGRELYGAFPVFAEAFDAVCARFDGELDRPLKDVIFEDAAALDQTVYTQAALFALEVGL</sequence>
<dbReference type="InterPro" id="IPR057326">
    <property type="entry name" value="KR_dom"/>
</dbReference>
<dbReference type="SUPFAM" id="SSF51735">
    <property type="entry name" value="NAD(P)-binding Rossmann-fold domains"/>
    <property type="match status" value="2"/>
</dbReference>
<evidence type="ECO:0000256" key="8">
    <source>
        <dbReference type="PROSITE-ProRule" id="PRU01363"/>
    </source>
</evidence>
<comment type="pathway">
    <text evidence="1">Antibiotic biosynthesis.</text>
</comment>
<dbReference type="CDD" id="cd00833">
    <property type="entry name" value="PKS"/>
    <property type="match status" value="2"/>
</dbReference>
<keyword evidence="5" id="KW-0045">Antibiotic biosynthesis</keyword>
<dbReference type="GO" id="GO:0006633">
    <property type="term" value="P:fatty acid biosynthetic process"/>
    <property type="evidence" value="ECO:0007669"/>
    <property type="project" value="InterPro"/>
</dbReference>
<dbReference type="Pfam" id="PF00550">
    <property type="entry name" value="PP-binding"/>
    <property type="match status" value="1"/>
</dbReference>
<dbReference type="Pfam" id="PF00109">
    <property type="entry name" value="ketoacyl-synt"/>
    <property type="match status" value="2"/>
</dbReference>
<dbReference type="PANTHER" id="PTHR43775">
    <property type="entry name" value="FATTY ACID SYNTHASE"/>
    <property type="match status" value="1"/>
</dbReference>
<accession>A0A0M2GJF0</accession>
<dbReference type="InterPro" id="IPR016039">
    <property type="entry name" value="Thiolase-like"/>
</dbReference>
<dbReference type="Pfam" id="PF22953">
    <property type="entry name" value="SpnB_Rossmann"/>
    <property type="match status" value="1"/>
</dbReference>
<dbReference type="EMBL" id="JYJH01000013">
    <property type="protein sequence ID" value="KJK38099.1"/>
    <property type="molecule type" value="Genomic_DNA"/>
</dbReference>
<reference evidence="14" key="1">
    <citation type="submission" date="2015-02" db="EMBL/GenBank/DDBJ databases">
        <authorList>
            <person name="Ju K.-S."/>
            <person name="Doroghazi J.R."/>
            <person name="Metcalf W."/>
        </authorList>
    </citation>
    <scope>NUCLEOTIDE SEQUENCE [LARGE SCALE GENOMIC DNA]</scope>
    <source>
        <strain evidence="14">NRRL B-16380</strain>
    </source>
</reference>
<dbReference type="InterPro" id="IPR049551">
    <property type="entry name" value="PKS_DH_C"/>
</dbReference>
<dbReference type="SUPFAM" id="SSF55048">
    <property type="entry name" value="Probable ACP-binding domain of malonyl-CoA ACP transacylase"/>
    <property type="match status" value="1"/>
</dbReference>
<feature type="non-terminal residue" evidence="13">
    <location>
        <position position="2419"/>
    </location>
</feature>
<dbReference type="InterPro" id="IPR036736">
    <property type="entry name" value="ACP-like_sf"/>
</dbReference>
<evidence type="ECO:0000259" key="11">
    <source>
        <dbReference type="PROSITE" id="PS52004"/>
    </source>
</evidence>
<evidence type="ECO:0000259" key="12">
    <source>
        <dbReference type="PROSITE" id="PS52019"/>
    </source>
</evidence>
<dbReference type="InterPro" id="IPR036291">
    <property type="entry name" value="NAD(P)-bd_dom_sf"/>
</dbReference>
<feature type="region of interest" description="C-terminal hotdog fold" evidence="8">
    <location>
        <begin position="1079"/>
        <end position="1231"/>
    </location>
</feature>
<dbReference type="GO" id="GO:0004312">
    <property type="term" value="F:fatty acid synthase activity"/>
    <property type="evidence" value="ECO:0007669"/>
    <property type="project" value="TreeGrafter"/>
</dbReference>
<dbReference type="InterPro" id="IPR020841">
    <property type="entry name" value="PKS_Beta-ketoAc_synthase_dom"/>
</dbReference>
<dbReference type="Gene3D" id="3.40.47.10">
    <property type="match status" value="2"/>
</dbReference>
<dbReference type="CDD" id="cd08956">
    <property type="entry name" value="KR_3_FAS_SDR_x"/>
    <property type="match status" value="1"/>
</dbReference>
<dbReference type="PANTHER" id="PTHR43775:SF51">
    <property type="entry name" value="INACTIVE PHENOLPHTHIOCEROL SYNTHESIS POLYKETIDE SYNTHASE TYPE I PKS1-RELATED"/>
    <property type="match status" value="1"/>
</dbReference>
<dbReference type="Gene3D" id="3.40.50.720">
    <property type="entry name" value="NAD(P)-binding Rossmann-like Domain"/>
    <property type="match status" value="1"/>
</dbReference>
<keyword evidence="3" id="KW-0597">Phosphoprotein</keyword>
<evidence type="ECO:0000313" key="14">
    <source>
        <dbReference type="Proteomes" id="UP000034786"/>
    </source>
</evidence>
<protein>
    <submittedName>
        <fullName evidence="13">Uncharacterized protein</fullName>
    </submittedName>
</protein>
<evidence type="ECO:0000256" key="1">
    <source>
        <dbReference type="ARBA" id="ARBA00004792"/>
    </source>
</evidence>
<dbReference type="PROSITE" id="PS00606">
    <property type="entry name" value="KS3_1"/>
    <property type="match status" value="2"/>
</dbReference>
<dbReference type="InterPro" id="IPR014043">
    <property type="entry name" value="Acyl_transferase_dom"/>
</dbReference>
<dbReference type="InterPro" id="IPR049900">
    <property type="entry name" value="PKS_mFAS_DH"/>
</dbReference>
<dbReference type="GO" id="GO:0033068">
    <property type="term" value="P:macrolide biosynthetic process"/>
    <property type="evidence" value="ECO:0007669"/>
    <property type="project" value="UniProtKB-ARBA"/>
</dbReference>
<gene>
    <name evidence="13" type="ORF">UK15_19670</name>
</gene>
<dbReference type="Gene3D" id="3.40.366.10">
    <property type="entry name" value="Malonyl-Coenzyme A Acyl Carrier Protein, domain 2"/>
    <property type="match status" value="2"/>
</dbReference>
<dbReference type="InterPro" id="IPR016035">
    <property type="entry name" value="Acyl_Trfase/lysoPLipase"/>
</dbReference>
<evidence type="ECO:0000256" key="7">
    <source>
        <dbReference type="ARBA" id="ARBA00023315"/>
    </source>
</evidence>
<dbReference type="SMART" id="SM00825">
    <property type="entry name" value="PKS_KS"/>
    <property type="match status" value="2"/>
</dbReference>
<keyword evidence="4" id="KW-0808">Transferase</keyword>
<dbReference type="Gene3D" id="1.10.1200.10">
    <property type="entry name" value="ACP-like"/>
    <property type="match status" value="1"/>
</dbReference>
<feature type="domain" description="Carrier" evidence="10">
    <location>
        <begin position="1724"/>
        <end position="1799"/>
    </location>
</feature>
<dbReference type="InterPro" id="IPR013968">
    <property type="entry name" value="PKS_KR"/>
</dbReference>
<dbReference type="InterPro" id="IPR016036">
    <property type="entry name" value="Malonyl_transacylase_ACP-bd"/>
</dbReference>
<dbReference type="InterPro" id="IPR042104">
    <property type="entry name" value="PKS_dehydratase_sf"/>
</dbReference>
<organism evidence="13 14">
    <name type="scientific">Streptomyces variegatus</name>
    <dbReference type="NCBI Taxonomy" id="284040"/>
    <lineage>
        <taxon>Bacteria</taxon>
        <taxon>Bacillati</taxon>
        <taxon>Actinomycetota</taxon>
        <taxon>Actinomycetes</taxon>
        <taxon>Kitasatosporales</taxon>
        <taxon>Streptomycetaceae</taxon>
        <taxon>Streptomyces</taxon>
    </lineage>
</organism>
<dbReference type="PROSITE" id="PS50075">
    <property type="entry name" value="CARRIER"/>
    <property type="match status" value="1"/>
</dbReference>
<dbReference type="SMART" id="SM00823">
    <property type="entry name" value="PKS_PP"/>
    <property type="match status" value="1"/>
</dbReference>
<feature type="region of interest" description="Disordered" evidence="9">
    <location>
        <begin position="460"/>
        <end position="500"/>
    </location>
</feature>
<dbReference type="Gene3D" id="3.10.129.110">
    <property type="entry name" value="Polyketide synthase dehydratase"/>
    <property type="match status" value="1"/>
</dbReference>
<dbReference type="FunFam" id="3.40.366.10:FF:000002">
    <property type="entry name" value="Probable polyketide synthase 2"/>
    <property type="match status" value="1"/>
</dbReference>
<dbReference type="STRING" id="284040.UK15_19670"/>
<dbReference type="SMART" id="SM01294">
    <property type="entry name" value="PKS_PP_betabranch"/>
    <property type="match status" value="1"/>
</dbReference>
<dbReference type="InterPro" id="IPR018201">
    <property type="entry name" value="Ketoacyl_synth_AS"/>
</dbReference>
<dbReference type="Pfam" id="PF16197">
    <property type="entry name" value="KAsynt_C_assoc"/>
    <property type="match status" value="2"/>
</dbReference>
<feature type="region of interest" description="N-terminal hotdog fold" evidence="8">
    <location>
        <begin position="941"/>
        <end position="1066"/>
    </location>
</feature>
<dbReference type="InterPro" id="IPR055123">
    <property type="entry name" value="SpnB-like_Rossmann"/>
</dbReference>
<evidence type="ECO:0000313" key="13">
    <source>
        <dbReference type="EMBL" id="KJK38099.1"/>
    </source>
</evidence>
<dbReference type="PROSITE" id="PS52019">
    <property type="entry name" value="PKS_MFAS_DH"/>
    <property type="match status" value="1"/>
</dbReference>
<feature type="active site" description="Proton acceptor; for dehydratase activity" evidence="8">
    <location>
        <position position="973"/>
    </location>
</feature>
<dbReference type="InterPro" id="IPR001227">
    <property type="entry name" value="Ac_transferase_dom_sf"/>
</dbReference>
<dbReference type="SUPFAM" id="SSF52151">
    <property type="entry name" value="FabD/lysophospholipase-like"/>
    <property type="match status" value="2"/>
</dbReference>
<dbReference type="Pfam" id="PF00698">
    <property type="entry name" value="Acyl_transf_1"/>
    <property type="match status" value="2"/>
</dbReference>
<dbReference type="Pfam" id="PF21089">
    <property type="entry name" value="PKS_DH_N"/>
    <property type="match status" value="1"/>
</dbReference>
<dbReference type="InterPro" id="IPR009081">
    <property type="entry name" value="PP-bd_ACP"/>
</dbReference>
<dbReference type="Pfam" id="PF08659">
    <property type="entry name" value="KR"/>
    <property type="match status" value="1"/>
</dbReference>
<dbReference type="PROSITE" id="PS52004">
    <property type="entry name" value="KS3_2"/>
    <property type="match status" value="2"/>
</dbReference>
<dbReference type="InterPro" id="IPR020807">
    <property type="entry name" value="PKS_DH"/>
</dbReference>
<name>A0A0M2GJF0_9ACTN</name>
<evidence type="ECO:0000256" key="4">
    <source>
        <dbReference type="ARBA" id="ARBA00022679"/>
    </source>
</evidence>
<evidence type="ECO:0000256" key="5">
    <source>
        <dbReference type="ARBA" id="ARBA00023194"/>
    </source>
</evidence>
<feature type="domain" description="Ketosynthase family 3 (KS3)" evidence="11">
    <location>
        <begin position="1817"/>
        <end position="2243"/>
    </location>
</feature>
<dbReference type="InterPro" id="IPR006162">
    <property type="entry name" value="Ppantetheine_attach_site"/>
</dbReference>
<dbReference type="FunFam" id="3.40.47.10:FF:000019">
    <property type="entry name" value="Polyketide synthase type I"/>
    <property type="match status" value="2"/>
</dbReference>
<dbReference type="InterPro" id="IPR049552">
    <property type="entry name" value="PKS_DH_N"/>
</dbReference>
<dbReference type="InterPro" id="IPR014030">
    <property type="entry name" value="Ketoacyl_synth_N"/>
</dbReference>
<dbReference type="SMART" id="SM00826">
    <property type="entry name" value="PKS_DH"/>
    <property type="match status" value="1"/>
</dbReference>
<proteinExistence type="predicted"/>
<comment type="caution">
    <text evidence="13">The sequence shown here is derived from an EMBL/GenBank/DDBJ whole genome shotgun (WGS) entry which is preliminary data.</text>
</comment>
<dbReference type="InterPro" id="IPR032821">
    <property type="entry name" value="PKS_assoc"/>
</dbReference>
<feature type="domain" description="Ketosynthase family 3 (KS3)" evidence="11">
    <location>
        <begin position="31"/>
        <end position="457"/>
    </location>
</feature>
<dbReference type="InterPro" id="IPR014031">
    <property type="entry name" value="Ketoacyl_synth_C"/>
</dbReference>
<feature type="domain" description="PKS/mFAS DH" evidence="12">
    <location>
        <begin position="941"/>
        <end position="1231"/>
    </location>
</feature>
<dbReference type="SUPFAM" id="SSF53901">
    <property type="entry name" value="Thiolase-like"/>
    <property type="match status" value="2"/>
</dbReference>
<keyword evidence="6" id="KW-0511">Multifunctional enzyme</keyword>
<evidence type="ECO:0000259" key="10">
    <source>
        <dbReference type="PROSITE" id="PS50075"/>
    </source>
</evidence>
<keyword evidence="2" id="KW-0596">Phosphopantetheine</keyword>
<dbReference type="SMART" id="SM00827">
    <property type="entry name" value="PKS_AT"/>
    <property type="match status" value="1"/>
</dbReference>
<evidence type="ECO:0000256" key="3">
    <source>
        <dbReference type="ARBA" id="ARBA00022553"/>
    </source>
</evidence>
<dbReference type="InterPro" id="IPR050091">
    <property type="entry name" value="PKS_NRPS_Biosynth_Enz"/>
</dbReference>